<organism evidence="1">
    <name type="scientific">viral metagenome</name>
    <dbReference type="NCBI Taxonomy" id="1070528"/>
    <lineage>
        <taxon>unclassified sequences</taxon>
        <taxon>metagenomes</taxon>
        <taxon>organismal metagenomes</taxon>
    </lineage>
</organism>
<protein>
    <submittedName>
        <fullName evidence="1">Uncharacterized protein</fullName>
    </submittedName>
</protein>
<dbReference type="AlphaFoldDB" id="A0A6C0HX38"/>
<evidence type="ECO:0000313" key="1">
    <source>
        <dbReference type="EMBL" id="QHT85348.1"/>
    </source>
</evidence>
<name>A0A6C0HX38_9ZZZZ</name>
<dbReference type="EMBL" id="MN740041">
    <property type="protein sequence ID" value="QHT85348.1"/>
    <property type="molecule type" value="Genomic_DNA"/>
</dbReference>
<proteinExistence type="predicted"/>
<reference evidence="1" key="1">
    <citation type="journal article" date="2020" name="Nature">
        <title>Giant virus diversity and host interactions through global metagenomics.</title>
        <authorList>
            <person name="Schulz F."/>
            <person name="Roux S."/>
            <person name="Paez-Espino D."/>
            <person name="Jungbluth S."/>
            <person name="Walsh D.A."/>
            <person name="Denef V.J."/>
            <person name="McMahon K.D."/>
            <person name="Konstantinidis K.T."/>
            <person name="Eloe-Fadrosh E.A."/>
            <person name="Kyrpides N.C."/>
            <person name="Woyke T."/>
        </authorList>
    </citation>
    <scope>NUCLEOTIDE SEQUENCE</scope>
    <source>
        <strain evidence="1">GVMAG-M-3300023184-17</strain>
    </source>
</reference>
<accession>A0A6C0HX38</accession>
<sequence length="123" mass="15003">MLPDDVLQIIREYSRPYYRNWRKGSRMHQYYNTIQNQYKSNTLVEDLQIKIVQKWFSYDRFVHLNLEYKLIKKSIKYRDLQWGAGRNFAMRKLGIKEDIQETLADGIGHKDVEQQRMLLNDPF</sequence>